<accession>A0A9Q1D453</accession>
<dbReference type="EMBL" id="JAFJMO010000014">
    <property type="protein sequence ID" value="KAJ8256853.1"/>
    <property type="molecule type" value="Genomic_DNA"/>
</dbReference>
<evidence type="ECO:0000259" key="2">
    <source>
        <dbReference type="Pfam" id="PF09588"/>
    </source>
</evidence>
<dbReference type="OrthoDB" id="6155932at2759"/>
<protein>
    <recommendedName>
        <fullName evidence="2">YqaJ viral recombinase domain-containing protein</fullName>
    </recommendedName>
</protein>
<evidence type="ECO:0000313" key="3">
    <source>
        <dbReference type="EMBL" id="KAJ8256853.1"/>
    </source>
</evidence>
<dbReference type="PANTHER" id="PTHR46609">
    <property type="entry name" value="EXONUCLEASE, PHAGE-TYPE/RECB, C-TERMINAL DOMAIN-CONTAINING PROTEIN"/>
    <property type="match status" value="1"/>
</dbReference>
<reference evidence="3" key="1">
    <citation type="journal article" date="2023" name="Science">
        <title>Genome structures resolve the early diversification of teleost fishes.</title>
        <authorList>
            <person name="Parey E."/>
            <person name="Louis A."/>
            <person name="Montfort J."/>
            <person name="Bouchez O."/>
            <person name="Roques C."/>
            <person name="Iampietro C."/>
            <person name="Lluch J."/>
            <person name="Castinel A."/>
            <person name="Donnadieu C."/>
            <person name="Desvignes T."/>
            <person name="Floi Bucao C."/>
            <person name="Jouanno E."/>
            <person name="Wen M."/>
            <person name="Mejri S."/>
            <person name="Dirks R."/>
            <person name="Jansen H."/>
            <person name="Henkel C."/>
            <person name="Chen W.J."/>
            <person name="Zahm M."/>
            <person name="Cabau C."/>
            <person name="Klopp C."/>
            <person name="Thompson A.W."/>
            <person name="Robinson-Rechavi M."/>
            <person name="Braasch I."/>
            <person name="Lecointre G."/>
            <person name="Bobe J."/>
            <person name="Postlethwait J.H."/>
            <person name="Berthelot C."/>
            <person name="Roest Crollius H."/>
            <person name="Guiguen Y."/>
        </authorList>
    </citation>
    <scope>NUCLEOTIDE SEQUENCE</scope>
    <source>
        <strain evidence="3">Concon-B</strain>
    </source>
</reference>
<dbReference type="SUPFAM" id="SSF52980">
    <property type="entry name" value="Restriction endonuclease-like"/>
    <property type="match status" value="1"/>
</dbReference>
<feature type="region of interest" description="Disordered" evidence="1">
    <location>
        <begin position="1"/>
        <end position="133"/>
    </location>
</feature>
<evidence type="ECO:0000256" key="1">
    <source>
        <dbReference type="SAM" id="MobiDB-lite"/>
    </source>
</evidence>
<organism evidence="3 4">
    <name type="scientific">Conger conger</name>
    <name type="common">Conger eel</name>
    <name type="synonym">Muraena conger</name>
    <dbReference type="NCBI Taxonomy" id="82655"/>
    <lineage>
        <taxon>Eukaryota</taxon>
        <taxon>Metazoa</taxon>
        <taxon>Chordata</taxon>
        <taxon>Craniata</taxon>
        <taxon>Vertebrata</taxon>
        <taxon>Euteleostomi</taxon>
        <taxon>Actinopterygii</taxon>
        <taxon>Neopterygii</taxon>
        <taxon>Teleostei</taxon>
        <taxon>Anguilliformes</taxon>
        <taxon>Congridae</taxon>
        <taxon>Conger</taxon>
    </lineage>
</organism>
<dbReference type="CDD" id="cd22343">
    <property type="entry name" value="PDDEXK_lambda_exonuclease-like"/>
    <property type="match status" value="1"/>
</dbReference>
<dbReference type="PANTHER" id="PTHR46609:SF8">
    <property type="entry name" value="YQAJ VIRAL RECOMBINASE DOMAIN-CONTAINING PROTEIN"/>
    <property type="match status" value="1"/>
</dbReference>
<feature type="compositionally biased region" description="Basic and acidic residues" evidence="1">
    <location>
        <begin position="73"/>
        <end position="86"/>
    </location>
</feature>
<proteinExistence type="predicted"/>
<feature type="compositionally biased region" description="Low complexity" evidence="1">
    <location>
        <begin position="90"/>
        <end position="119"/>
    </location>
</feature>
<dbReference type="InterPro" id="IPR051703">
    <property type="entry name" value="NF-kappa-B_Signaling_Reg"/>
</dbReference>
<name>A0A9Q1D453_CONCO</name>
<keyword evidence="4" id="KW-1185">Reference proteome</keyword>
<gene>
    <name evidence="3" type="ORF">COCON_G00190050</name>
</gene>
<dbReference type="Gene3D" id="3.90.320.10">
    <property type="match status" value="1"/>
</dbReference>
<comment type="caution">
    <text evidence="3">The sequence shown here is derived from an EMBL/GenBank/DDBJ whole genome shotgun (WGS) entry which is preliminary data.</text>
</comment>
<dbReference type="Pfam" id="PF09588">
    <property type="entry name" value="YqaJ"/>
    <property type="match status" value="1"/>
</dbReference>
<dbReference type="InterPro" id="IPR019080">
    <property type="entry name" value="YqaJ_viral_recombinase"/>
</dbReference>
<sequence>MAPTKTGSTSSIPNASGSSQPKSRPTTKVKNKDSTTSLVGSGDAGRSVPRVPSVPENIWGPGGRRSSWTPKIKTADTAEARNDSSKPRGSRPAASAGARATTPRGARAPAKIPPKGGQPVPTPPKPEDLRPATGEKMEQRAVEELERQTRGQWRNPNWHSCRKNRITASMAHQVAHSRFANGHGKPPPISYLQAITGEKRGIKTRAMTWGTENEAKVARIYQRLKSQSLGRPVRVQDCGLFIDPERRWLGASPDGLVEDAQSGERLLCLEIKCPYKHRDRTVAEACETDRYFCLELQPEAGPGEPQYRLKTKHCYYTQVQCQMAVVGLHHSDFVVYTRRETAIVPVTFDPEFWKSTVAKLEIFYKDAVVPHLQKKANGAPLQRREE</sequence>
<feature type="compositionally biased region" description="Polar residues" evidence="1">
    <location>
        <begin position="1"/>
        <end position="39"/>
    </location>
</feature>
<feature type="domain" description="YqaJ viral recombinase" evidence="2">
    <location>
        <begin position="157"/>
        <end position="328"/>
    </location>
</feature>
<dbReference type="GO" id="GO:0006281">
    <property type="term" value="P:DNA repair"/>
    <property type="evidence" value="ECO:0007669"/>
    <property type="project" value="UniProtKB-ARBA"/>
</dbReference>
<evidence type="ECO:0000313" key="4">
    <source>
        <dbReference type="Proteomes" id="UP001152803"/>
    </source>
</evidence>
<dbReference type="InterPro" id="IPR011335">
    <property type="entry name" value="Restrct_endonuc-II-like"/>
</dbReference>
<dbReference type="InterPro" id="IPR011604">
    <property type="entry name" value="PDDEXK-like_dom_sf"/>
</dbReference>
<dbReference type="Proteomes" id="UP001152803">
    <property type="component" value="Unassembled WGS sequence"/>
</dbReference>
<dbReference type="AlphaFoldDB" id="A0A9Q1D453"/>